<evidence type="ECO:0000256" key="6">
    <source>
        <dbReference type="ARBA" id="ARBA00022499"/>
    </source>
</evidence>
<evidence type="ECO:0000256" key="22">
    <source>
        <dbReference type="ARBA" id="ARBA00023163"/>
    </source>
</evidence>
<dbReference type="FunFam" id="3.30.160.20:FF:000045">
    <property type="entry name" value="Eukaryotic translation initiation factor 2-alpha kinase 2"/>
    <property type="match status" value="1"/>
</dbReference>
<dbReference type="InterPro" id="IPR000719">
    <property type="entry name" value="Prot_kinase_dom"/>
</dbReference>
<comment type="similarity">
    <text evidence="24">Belongs to the protein kinase superfamily. Ser/Thr protein kinase family. GCN2 subfamily.</text>
</comment>
<evidence type="ECO:0000259" key="35">
    <source>
        <dbReference type="PROSITE" id="PS50011"/>
    </source>
</evidence>
<evidence type="ECO:0000256" key="4">
    <source>
        <dbReference type="ARBA" id="ARBA00012513"/>
    </source>
</evidence>
<evidence type="ECO:0000256" key="34">
    <source>
        <dbReference type="RuleBase" id="RU000304"/>
    </source>
</evidence>
<evidence type="ECO:0000256" key="31">
    <source>
        <dbReference type="ARBA" id="ARBA00078605"/>
    </source>
</evidence>
<evidence type="ECO:0000256" key="20">
    <source>
        <dbReference type="ARBA" id="ARBA00023118"/>
    </source>
</evidence>
<feature type="domain" description="DRBM" evidence="36">
    <location>
        <begin position="100"/>
        <end position="167"/>
    </location>
</feature>
<evidence type="ECO:0000256" key="28">
    <source>
        <dbReference type="ARBA" id="ARBA00075411"/>
    </source>
</evidence>
<keyword evidence="20" id="KW-0051">Antiviral defense</keyword>
<sequence>MANNLSPGFYIEELNKYRQKHGVILDYREVHKEGPPHDRRFTFQVIINGRAFSAAEGRSKKEAKNAAAKIAVEILNKENEPVCSLSLTTTDTSEGSSIGNYIGLVNRYTQKEKLAVNYEQYESNDHGPQRFHCKCKIGQKEYGHGSGSTKQEAKQLAAKCAYLRILSEENPKNGLRNNKKSAPRFTTDFQEIEHIGSGGFGHVFKAKHRIDGKTYVIKRVKYNNDKVKREVTALARLEHVNIVHYYNCWEGFDYDPDNSMNNLSLKTKCLFIQMEFCDKGTLDQWIKTRVPRSDKALALEFFKQITTGVDYIHSQRLIHRDLKPSNIFLVNETHIKIGDFGLVTSLKNEEKRTSNRGTKLFMSPEQISSLDYGEEVDIYALGIILAMLLYIPPTDMEMVKMSDELKSGIFSTVFTDKEKTLLKKLLSKEPKERPNTAEILNTLTEWKNASDIRKRNTC</sequence>
<dbReference type="Proteomes" id="UP000011518">
    <property type="component" value="Unassembled WGS sequence"/>
</dbReference>
<dbReference type="Gene3D" id="3.30.200.20">
    <property type="entry name" value="Phosphorylase Kinase, domain 1"/>
    <property type="match status" value="1"/>
</dbReference>
<evidence type="ECO:0000256" key="26">
    <source>
        <dbReference type="ARBA" id="ARBA00048679"/>
    </source>
</evidence>
<keyword evidence="38" id="KW-1185">Reference proteome</keyword>
<keyword evidence="22" id="KW-0804">Transcription</keyword>
<keyword evidence="11" id="KW-0677">Repeat</keyword>
<dbReference type="InterPro" id="IPR050339">
    <property type="entry name" value="CC_SR_Kinase"/>
</dbReference>
<dbReference type="GO" id="GO:0004715">
    <property type="term" value="F:non-membrane spanning protein tyrosine kinase activity"/>
    <property type="evidence" value="ECO:0007669"/>
    <property type="project" value="UniProtKB-EC"/>
</dbReference>
<reference evidence="38" key="1">
    <citation type="submission" date="2012-07" db="EMBL/GenBank/DDBJ databases">
        <title>Genome of the Chinese tree shrew, a rising model animal genetically related to primates.</title>
        <authorList>
            <person name="Zhang G."/>
            <person name="Fan Y."/>
            <person name="Yao Y."/>
            <person name="Huang Z."/>
        </authorList>
    </citation>
    <scope>NUCLEOTIDE SEQUENCE [LARGE SCALE GENOMIC DNA]</scope>
</reference>
<dbReference type="PROSITE" id="PS50011">
    <property type="entry name" value="PROTEIN_KINASE_DOM"/>
    <property type="match status" value="1"/>
</dbReference>
<evidence type="ECO:0000256" key="33">
    <source>
        <dbReference type="PROSITE-ProRule" id="PRU10141"/>
    </source>
</evidence>
<dbReference type="InterPro" id="IPR014720">
    <property type="entry name" value="dsRBD_dom"/>
</dbReference>
<keyword evidence="13 37" id="KW-0418">Kinase</keyword>
<keyword evidence="6" id="KW-1017">Isopeptide bond</keyword>
<evidence type="ECO:0000313" key="37">
    <source>
        <dbReference type="EMBL" id="ELW63961.1"/>
    </source>
</evidence>
<dbReference type="FunCoup" id="L9KMI2">
    <property type="interactions" value="742"/>
</dbReference>
<evidence type="ECO:0000256" key="27">
    <source>
        <dbReference type="ARBA" id="ARBA00068989"/>
    </source>
</evidence>
<organism evidence="37 38">
    <name type="scientific">Tupaia chinensis</name>
    <name type="common">Chinese tree shrew</name>
    <name type="synonym">Tupaia belangeri chinensis</name>
    <dbReference type="NCBI Taxonomy" id="246437"/>
    <lineage>
        <taxon>Eukaryota</taxon>
        <taxon>Metazoa</taxon>
        <taxon>Chordata</taxon>
        <taxon>Craniata</taxon>
        <taxon>Vertebrata</taxon>
        <taxon>Euteleostomi</taxon>
        <taxon>Mammalia</taxon>
        <taxon>Eutheria</taxon>
        <taxon>Euarchontoglires</taxon>
        <taxon>Scandentia</taxon>
        <taxon>Tupaiidae</taxon>
        <taxon>Tupaia</taxon>
    </lineage>
</organism>
<dbReference type="GO" id="GO:0004694">
    <property type="term" value="F:eukaryotic translation initiation factor 2alpha kinase activity"/>
    <property type="evidence" value="ECO:0007669"/>
    <property type="project" value="TreeGrafter"/>
</dbReference>
<evidence type="ECO:0000256" key="24">
    <source>
        <dbReference type="ARBA" id="ARBA00037982"/>
    </source>
</evidence>
<feature type="domain" description="DRBM" evidence="36">
    <location>
        <begin position="9"/>
        <end position="77"/>
    </location>
</feature>
<dbReference type="GO" id="GO:0005524">
    <property type="term" value="F:ATP binding"/>
    <property type="evidence" value="ECO:0007669"/>
    <property type="project" value="UniProtKB-UniRule"/>
</dbReference>
<dbReference type="GO" id="GO:0003725">
    <property type="term" value="F:double-stranded RNA binding"/>
    <property type="evidence" value="ECO:0007669"/>
    <property type="project" value="InterPro"/>
</dbReference>
<dbReference type="PANTHER" id="PTHR11042">
    <property type="entry name" value="EUKARYOTIC TRANSLATION INITIATION FACTOR 2-ALPHA KINASE EIF2-ALPHA KINASE -RELATED"/>
    <property type="match status" value="1"/>
</dbReference>
<comment type="catalytic activity">
    <reaction evidence="25">
        <text>L-threonyl-[protein] + ATP = O-phospho-L-threonyl-[protein] + ADP + H(+)</text>
        <dbReference type="Rhea" id="RHEA:46608"/>
        <dbReference type="Rhea" id="RHEA-COMP:11060"/>
        <dbReference type="Rhea" id="RHEA-COMP:11605"/>
        <dbReference type="ChEBI" id="CHEBI:15378"/>
        <dbReference type="ChEBI" id="CHEBI:30013"/>
        <dbReference type="ChEBI" id="CHEBI:30616"/>
        <dbReference type="ChEBI" id="CHEBI:61977"/>
        <dbReference type="ChEBI" id="CHEBI:456216"/>
        <dbReference type="EC" id="2.7.11.1"/>
    </reaction>
</comment>
<evidence type="ECO:0000256" key="14">
    <source>
        <dbReference type="ARBA" id="ARBA00022840"/>
    </source>
</evidence>
<dbReference type="InterPro" id="IPR011009">
    <property type="entry name" value="Kinase-like_dom_sf"/>
</dbReference>
<evidence type="ECO:0000256" key="11">
    <source>
        <dbReference type="ARBA" id="ARBA00022737"/>
    </source>
</evidence>
<keyword evidence="12 33" id="KW-0547">Nucleotide-binding</keyword>
<evidence type="ECO:0000256" key="5">
    <source>
        <dbReference type="ARBA" id="ARBA00022490"/>
    </source>
</evidence>
<evidence type="ECO:0000256" key="16">
    <source>
        <dbReference type="ARBA" id="ARBA00022859"/>
    </source>
</evidence>
<keyword evidence="19" id="KW-0805">Transcription regulation</keyword>
<evidence type="ECO:0000259" key="36">
    <source>
        <dbReference type="PROSITE" id="PS50137"/>
    </source>
</evidence>
<keyword evidence="18" id="KW-0007">Acetylation</keyword>
<dbReference type="InterPro" id="IPR008271">
    <property type="entry name" value="Ser/Thr_kinase_AS"/>
</dbReference>
<keyword evidence="5" id="KW-0963">Cytoplasm</keyword>
<comment type="subcellular location">
    <subcellularLocation>
        <location evidence="2">Cytoplasm</location>
        <location evidence="2">Perinuclear region</location>
    </subcellularLocation>
    <subcellularLocation>
        <location evidence="1">Nucleus</location>
    </subcellularLocation>
</comment>
<evidence type="ECO:0000256" key="30">
    <source>
        <dbReference type="ARBA" id="ARBA00076429"/>
    </source>
</evidence>
<dbReference type="GO" id="GO:0045087">
    <property type="term" value="P:innate immune response"/>
    <property type="evidence" value="ECO:0007669"/>
    <property type="project" value="UniProtKB-KW"/>
</dbReference>
<evidence type="ECO:0000256" key="12">
    <source>
        <dbReference type="ARBA" id="ARBA00022741"/>
    </source>
</evidence>
<evidence type="ECO:0000256" key="17">
    <source>
        <dbReference type="ARBA" id="ARBA00022884"/>
    </source>
</evidence>
<dbReference type="EMBL" id="KB320757">
    <property type="protein sequence ID" value="ELW63961.1"/>
    <property type="molecule type" value="Genomic_DNA"/>
</dbReference>
<dbReference type="STRING" id="246437.L9KMI2"/>
<keyword evidence="21" id="KW-0829">Tyrosine-protein kinase</keyword>
<evidence type="ECO:0000256" key="15">
    <source>
        <dbReference type="ARBA" id="ARBA00022843"/>
    </source>
</evidence>
<dbReference type="SMART" id="SM00220">
    <property type="entry name" value="S_TKc"/>
    <property type="match status" value="1"/>
</dbReference>
<evidence type="ECO:0000256" key="10">
    <source>
        <dbReference type="ARBA" id="ARBA00022679"/>
    </source>
</evidence>
<feature type="domain" description="Protein kinase" evidence="35">
    <location>
        <begin position="189"/>
        <end position="447"/>
    </location>
</feature>
<evidence type="ECO:0000256" key="23">
    <source>
        <dbReference type="ARBA" id="ARBA00023242"/>
    </source>
</evidence>
<dbReference type="GO" id="GO:0048471">
    <property type="term" value="C:perinuclear region of cytoplasm"/>
    <property type="evidence" value="ECO:0007669"/>
    <property type="project" value="UniProtKB-SubCell"/>
</dbReference>
<evidence type="ECO:0000256" key="19">
    <source>
        <dbReference type="ARBA" id="ARBA00023015"/>
    </source>
</evidence>
<evidence type="ECO:0000256" key="32">
    <source>
        <dbReference type="PROSITE-ProRule" id="PRU00266"/>
    </source>
</evidence>
<dbReference type="PROSITE" id="PS50137">
    <property type="entry name" value="DS_RBD"/>
    <property type="match status" value="2"/>
</dbReference>
<evidence type="ECO:0000256" key="21">
    <source>
        <dbReference type="ARBA" id="ARBA00023137"/>
    </source>
</evidence>
<dbReference type="SUPFAM" id="SSF56112">
    <property type="entry name" value="Protein kinase-like (PK-like)"/>
    <property type="match status" value="1"/>
</dbReference>
<evidence type="ECO:0000256" key="29">
    <source>
        <dbReference type="ARBA" id="ARBA00076023"/>
    </source>
</evidence>
<evidence type="ECO:0000313" key="38">
    <source>
        <dbReference type="Proteomes" id="UP000011518"/>
    </source>
</evidence>
<dbReference type="GO" id="GO:0051607">
    <property type="term" value="P:defense response to virus"/>
    <property type="evidence" value="ECO:0007669"/>
    <property type="project" value="UniProtKB-KW"/>
</dbReference>
<dbReference type="InParanoid" id="L9KMI2"/>
<dbReference type="EC" id="2.7.10.2" evidence="3"/>
<dbReference type="PROSITE" id="PS00107">
    <property type="entry name" value="PROTEIN_KINASE_ATP"/>
    <property type="match status" value="1"/>
</dbReference>
<keyword evidence="8" id="KW-0597">Phosphoprotein</keyword>
<evidence type="ECO:0000256" key="1">
    <source>
        <dbReference type="ARBA" id="ARBA00004123"/>
    </source>
</evidence>
<proteinExistence type="inferred from homology"/>
<evidence type="ECO:0000256" key="18">
    <source>
        <dbReference type="ARBA" id="ARBA00022990"/>
    </source>
</evidence>
<dbReference type="PANTHER" id="PTHR11042:SF163">
    <property type="entry name" value="INTERFERON-INDUCED, DOUBLE-STRANDED RNA-ACTIVATED PROTEIN KINASE"/>
    <property type="match status" value="1"/>
</dbReference>
<evidence type="ECO:0000256" key="7">
    <source>
        <dbReference type="ARBA" id="ARBA00022527"/>
    </source>
</evidence>
<dbReference type="Pfam" id="PF00035">
    <property type="entry name" value="dsrm"/>
    <property type="match status" value="2"/>
</dbReference>
<dbReference type="SUPFAM" id="SSF54768">
    <property type="entry name" value="dsRNA-binding domain-like"/>
    <property type="match status" value="2"/>
</dbReference>
<dbReference type="Pfam" id="PF00069">
    <property type="entry name" value="Pkinase"/>
    <property type="match status" value="1"/>
</dbReference>
<keyword evidence="9" id="KW-0399">Innate immunity</keyword>
<dbReference type="FunFam" id="3.30.200.20:FF:000536">
    <property type="entry name" value="Eukaryotic translation initiation factor 2-alpha kinase 2"/>
    <property type="match status" value="1"/>
</dbReference>
<dbReference type="SMART" id="SM00358">
    <property type="entry name" value="DSRM"/>
    <property type="match status" value="2"/>
</dbReference>
<dbReference type="InterPro" id="IPR017441">
    <property type="entry name" value="Protein_kinase_ATP_BS"/>
</dbReference>
<feature type="binding site" evidence="33">
    <location>
        <position position="218"/>
    </location>
    <ligand>
        <name>ATP</name>
        <dbReference type="ChEBI" id="CHEBI:30616"/>
    </ligand>
</feature>
<keyword evidence="14 33" id="KW-0067">ATP-binding</keyword>
<dbReference type="GO" id="GO:0005634">
    <property type="term" value="C:nucleus"/>
    <property type="evidence" value="ECO:0007669"/>
    <property type="project" value="UniProtKB-SubCell"/>
</dbReference>
<evidence type="ECO:0000256" key="13">
    <source>
        <dbReference type="ARBA" id="ARBA00022777"/>
    </source>
</evidence>
<dbReference type="eggNOG" id="KOG1033">
    <property type="taxonomic scope" value="Eukaryota"/>
</dbReference>
<dbReference type="Gene3D" id="1.10.510.10">
    <property type="entry name" value="Transferase(Phosphotransferase) domain 1"/>
    <property type="match status" value="1"/>
</dbReference>
<evidence type="ECO:0000256" key="3">
    <source>
        <dbReference type="ARBA" id="ARBA00011903"/>
    </source>
</evidence>
<dbReference type="FunFam" id="1.10.510.10:FF:000251">
    <property type="entry name" value="eukaryotic translation initiation factor 2-alpha kinase 3"/>
    <property type="match status" value="1"/>
</dbReference>
<dbReference type="CDD" id="cd19904">
    <property type="entry name" value="DSRM_EIF2AK2_rpt2"/>
    <property type="match status" value="1"/>
</dbReference>
<evidence type="ECO:0000256" key="9">
    <source>
        <dbReference type="ARBA" id="ARBA00022588"/>
    </source>
</evidence>
<evidence type="ECO:0000256" key="2">
    <source>
        <dbReference type="ARBA" id="ARBA00004556"/>
    </source>
</evidence>
<keyword evidence="15" id="KW-0832">Ubl conjugation</keyword>
<keyword evidence="17 32" id="KW-0694">RNA-binding</keyword>
<accession>L9KMI2</accession>
<evidence type="ECO:0000256" key="8">
    <source>
        <dbReference type="ARBA" id="ARBA00022553"/>
    </source>
</evidence>
<keyword evidence="16" id="KW-0391">Immunity</keyword>
<dbReference type="Gene3D" id="3.30.160.20">
    <property type="match status" value="2"/>
</dbReference>
<comment type="catalytic activity">
    <reaction evidence="26">
        <text>L-seryl-[protein] + ATP = O-phospho-L-seryl-[protein] + ADP + H(+)</text>
        <dbReference type="Rhea" id="RHEA:17989"/>
        <dbReference type="Rhea" id="RHEA-COMP:9863"/>
        <dbReference type="Rhea" id="RHEA-COMP:11604"/>
        <dbReference type="ChEBI" id="CHEBI:15378"/>
        <dbReference type="ChEBI" id="CHEBI:29999"/>
        <dbReference type="ChEBI" id="CHEBI:30616"/>
        <dbReference type="ChEBI" id="CHEBI:83421"/>
        <dbReference type="ChEBI" id="CHEBI:456216"/>
        <dbReference type="EC" id="2.7.11.1"/>
    </reaction>
</comment>
<gene>
    <name evidence="37" type="ORF">TREES_T100003046</name>
</gene>
<reference evidence="38" key="2">
    <citation type="journal article" date="2013" name="Nat. Commun.">
        <title>Genome of the Chinese tree shrew.</title>
        <authorList>
            <person name="Fan Y."/>
            <person name="Huang Z.Y."/>
            <person name="Cao C.C."/>
            <person name="Chen C.S."/>
            <person name="Chen Y.X."/>
            <person name="Fan D.D."/>
            <person name="He J."/>
            <person name="Hou H.L."/>
            <person name="Hu L."/>
            <person name="Hu X.T."/>
            <person name="Jiang X.T."/>
            <person name="Lai R."/>
            <person name="Lang Y.S."/>
            <person name="Liang B."/>
            <person name="Liao S.G."/>
            <person name="Mu D."/>
            <person name="Ma Y.Y."/>
            <person name="Niu Y.Y."/>
            <person name="Sun X.Q."/>
            <person name="Xia J.Q."/>
            <person name="Xiao J."/>
            <person name="Xiong Z.Q."/>
            <person name="Xu L."/>
            <person name="Yang L."/>
            <person name="Zhang Y."/>
            <person name="Zhao W."/>
            <person name="Zhao X.D."/>
            <person name="Zheng Y.T."/>
            <person name="Zhou J.M."/>
            <person name="Zhu Y.B."/>
            <person name="Zhang G.J."/>
            <person name="Wang J."/>
            <person name="Yao Y.G."/>
        </authorList>
    </citation>
    <scope>NUCLEOTIDE SEQUENCE [LARGE SCALE GENOMIC DNA]</scope>
</reference>
<dbReference type="EC" id="2.7.11.1" evidence="4"/>
<name>L9KMI2_TUPCH</name>
<evidence type="ECO:0000256" key="25">
    <source>
        <dbReference type="ARBA" id="ARBA00047899"/>
    </source>
</evidence>
<dbReference type="PROSITE" id="PS00108">
    <property type="entry name" value="PROTEIN_KINASE_ST"/>
    <property type="match status" value="1"/>
</dbReference>
<dbReference type="AlphaFoldDB" id="L9KMI2"/>
<protein>
    <recommendedName>
        <fullName evidence="27">Interferon-induced, double-stranded RNA-activated protein kinase</fullName>
        <ecNumber evidence="3">2.7.10.2</ecNumber>
        <ecNumber evidence="4">2.7.11.1</ecNumber>
    </recommendedName>
    <alternativeName>
        <fullName evidence="30">Eukaryotic translation initiation factor 2-alpha kinase 2</fullName>
    </alternativeName>
    <alternativeName>
        <fullName evidence="31">Interferon-inducible RNA-dependent protein kinase</fullName>
    </alternativeName>
    <alternativeName>
        <fullName evidence="28">Protein kinase RNA-activated</fullName>
    </alternativeName>
    <alternativeName>
        <fullName evidence="29">Tyrosine-protein kinase EIF2AK2</fullName>
    </alternativeName>
</protein>
<keyword evidence="7 34" id="KW-0723">Serine/threonine-protein kinase</keyword>
<keyword evidence="23" id="KW-0539">Nucleus</keyword>
<keyword evidence="10" id="KW-0808">Transferase</keyword>
<dbReference type="InterPro" id="IPR044453">
    <property type="entry name" value="EIF2AK2_DSRM_2"/>
</dbReference>